<keyword evidence="3" id="KW-0012">Acyltransferase</keyword>
<evidence type="ECO:0000256" key="2">
    <source>
        <dbReference type="ARBA" id="ARBA00022679"/>
    </source>
</evidence>
<evidence type="ECO:0000256" key="1">
    <source>
        <dbReference type="ARBA" id="ARBA00005531"/>
    </source>
</evidence>
<dbReference type="Pfam" id="PF00195">
    <property type="entry name" value="Chal_sti_synt_N"/>
    <property type="match status" value="1"/>
</dbReference>
<feature type="domain" description="Chalcone/stilbene synthase C-terminal" evidence="5">
    <location>
        <begin position="214"/>
        <end position="352"/>
    </location>
</feature>
<dbReference type="Proteomes" id="UP001596500">
    <property type="component" value="Unassembled WGS sequence"/>
</dbReference>
<name>A0ABW2RQH4_9BACL</name>
<evidence type="ECO:0000259" key="5">
    <source>
        <dbReference type="Pfam" id="PF02797"/>
    </source>
</evidence>
<keyword evidence="2" id="KW-0808">Transferase</keyword>
<dbReference type="SUPFAM" id="SSF53901">
    <property type="entry name" value="Thiolase-like"/>
    <property type="match status" value="2"/>
</dbReference>
<evidence type="ECO:0000256" key="3">
    <source>
        <dbReference type="ARBA" id="ARBA00023315"/>
    </source>
</evidence>
<organism evidence="6 7">
    <name type="scientific">Laceyella putida</name>
    <dbReference type="NCBI Taxonomy" id="110101"/>
    <lineage>
        <taxon>Bacteria</taxon>
        <taxon>Bacillati</taxon>
        <taxon>Bacillota</taxon>
        <taxon>Bacilli</taxon>
        <taxon>Bacillales</taxon>
        <taxon>Thermoactinomycetaceae</taxon>
        <taxon>Laceyella</taxon>
    </lineage>
</organism>
<sequence length="358" mass="38957">MPRIIAVGTAVPPYVLHQTEARTFAGSLFGEAFPGIERLLKIFENTAIDTRHVSKPLAWFEEEHSVQEKNQAYIETACRLGTEAVRRCLAQAGCHPTEIDHLLVVSTTGLATPSLDARLINQLGLRKNVKRTPIWGLGCAGGAAGLRQAAAVAKAWPTDRVLLVAVECCSLTFRRQDHSKSNLVATSLFGDGAAAVLVSGEARKGGPPTVRWEVVDAASHCWPDSLDVMGWDFMDDGMKVIFSRDIPTLIKQQVKGVLDPFLASHQLTMTRIDRLFMHPGGKKVLEAYEEALGMTRAKLAGAYEVLKKYGNMSSPTVLFVLEQAMRQPLQPGEMGLLAALGPGFSLETVLLQAKETVE</sequence>
<dbReference type="InterPro" id="IPR012328">
    <property type="entry name" value="Chalcone/stilbene_synt_C"/>
</dbReference>
<accession>A0ABW2RQH4</accession>
<dbReference type="CDD" id="cd00831">
    <property type="entry name" value="CHS_like"/>
    <property type="match status" value="1"/>
</dbReference>
<dbReference type="InterPro" id="IPR016039">
    <property type="entry name" value="Thiolase-like"/>
</dbReference>
<dbReference type="Gene3D" id="3.40.47.10">
    <property type="match status" value="2"/>
</dbReference>
<dbReference type="PIRSF" id="PIRSF000451">
    <property type="entry name" value="PKS_III"/>
    <property type="match status" value="1"/>
</dbReference>
<protein>
    <submittedName>
        <fullName evidence="6">Type III polyketide synthase</fullName>
    </submittedName>
</protein>
<dbReference type="PANTHER" id="PTHR11877">
    <property type="entry name" value="HYDROXYMETHYLGLUTARYL-COA SYNTHASE"/>
    <property type="match status" value="1"/>
</dbReference>
<dbReference type="PANTHER" id="PTHR11877:SF99">
    <property type="entry name" value="1,3,6,8-TETRAHYDROXYNAPHTHALENE SYNTHASE"/>
    <property type="match status" value="1"/>
</dbReference>
<dbReference type="InterPro" id="IPR011141">
    <property type="entry name" value="Polyketide_synthase_type-III"/>
</dbReference>
<evidence type="ECO:0000259" key="4">
    <source>
        <dbReference type="Pfam" id="PF00195"/>
    </source>
</evidence>
<keyword evidence="7" id="KW-1185">Reference proteome</keyword>
<gene>
    <name evidence="6" type="ORF">ACFQNG_19170</name>
</gene>
<dbReference type="Pfam" id="PF02797">
    <property type="entry name" value="Chal_sti_synt_C"/>
    <property type="match status" value="1"/>
</dbReference>
<evidence type="ECO:0000313" key="6">
    <source>
        <dbReference type="EMBL" id="MFC7443191.1"/>
    </source>
</evidence>
<evidence type="ECO:0000313" key="7">
    <source>
        <dbReference type="Proteomes" id="UP001596500"/>
    </source>
</evidence>
<comment type="similarity">
    <text evidence="1">Belongs to the thiolase-like superfamily. Chalcone/stilbene synthases family.</text>
</comment>
<dbReference type="RefSeq" id="WP_379867518.1">
    <property type="nucleotide sequence ID" value="NZ_JBHTBW010000081.1"/>
</dbReference>
<dbReference type="InterPro" id="IPR001099">
    <property type="entry name" value="Chalcone/stilbene_synt_N"/>
</dbReference>
<dbReference type="EMBL" id="JBHTBW010000081">
    <property type="protein sequence ID" value="MFC7443191.1"/>
    <property type="molecule type" value="Genomic_DNA"/>
</dbReference>
<comment type="caution">
    <text evidence="6">The sequence shown here is derived from an EMBL/GenBank/DDBJ whole genome shotgun (WGS) entry which is preliminary data.</text>
</comment>
<reference evidence="7" key="1">
    <citation type="journal article" date="2019" name="Int. J. Syst. Evol. Microbiol.">
        <title>The Global Catalogue of Microorganisms (GCM) 10K type strain sequencing project: providing services to taxonomists for standard genome sequencing and annotation.</title>
        <authorList>
            <consortium name="The Broad Institute Genomics Platform"/>
            <consortium name="The Broad Institute Genome Sequencing Center for Infectious Disease"/>
            <person name="Wu L."/>
            <person name="Ma J."/>
        </authorList>
    </citation>
    <scope>NUCLEOTIDE SEQUENCE [LARGE SCALE GENOMIC DNA]</scope>
    <source>
        <strain evidence="7">CGMCC 1.12942</strain>
    </source>
</reference>
<feature type="domain" description="Chalcone/stilbene synthase N-terminal" evidence="4">
    <location>
        <begin position="4"/>
        <end position="199"/>
    </location>
</feature>
<proteinExistence type="inferred from homology"/>